<dbReference type="SUPFAM" id="SSF53927">
    <property type="entry name" value="Cytidine deaminase-like"/>
    <property type="match status" value="1"/>
</dbReference>
<evidence type="ECO:0000256" key="2">
    <source>
        <dbReference type="ARBA" id="ARBA00004954"/>
    </source>
</evidence>
<keyword evidence="13" id="KW-1185">Reference proteome</keyword>
<dbReference type="Gene3D" id="3.40.140.20">
    <property type="match status" value="2"/>
</dbReference>
<evidence type="ECO:0000313" key="13">
    <source>
        <dbReference type="Proteomes" id="UP000184465"/>
    </source>
</evidence>
<gene>
    <name evidence="10" type="primary">purH</name>
    <name evidence="12" type="ORF">SAMN02745912_02595</name>
</gene>
<dbReference type="UniPathway" id="UPA00074">
    <property type="reaction ID" value="UER00133"/>
</dbReference>
<evidence type="ECO:0000256" key="4">
    <source>
        <dbReference type="ARBA" id="ARBA00022679"/>
    </source>
</evidence>
<reference evidence="12 13" key="1">
    <citation type="submission" date="2016-11" db="EMBL/GenBank/DDBJ databases">
        <authorList>
            <person name="Jaros S."/>
            <person name="Januszkiewicz K."/>
            <person name="Wedrychowicz H."/>
        </authorList>
    </citation>
    <scope>NUCLEOTIDE SEQUENCE [LARGE SCALE GENOMIC DNA]</scope>
    <source>
        <strain evidence="12 13">DSM 15212</strain>
    </source>
</reference>
<dbReference type="GO" id="GO:0004643">
    <property type="term" value="F:phosphoribosylaminoimidazolecarboxamide formyltransferase activity"/>
    <property type="evidence" value="ECO:0007669"/>
    <property type="project" value="UniProtKB-UniRule"/>
</dbReference>
<dbReference type="FunFam" id="3.40.50.1380:FF:000001">
    <property type="entry name" value="Bifunctional purine biosynthesis protein PurH"/>
    <property type="match status" value="1"/>
</dbReference>
<comment type="pathway">
    <text evidence="1 10">Purine metabolism; IMP biosynthesis via de novo pathway; IMP from 5-formamido-1-(5-phospho-D-ribosyl)imidazole-4-carboxamide: step 1/1.</text>
</comment>
<dbReference type="FunFam" id="3.40.140.20:FF:000001">
    <property type="entry name" value="Bifunctional purine biosynthesis protein PurH"/>
    <property type="match status" value="1"/>
</dbReference>
<comment type="catalytic activity">
    <reaction evidence="8 10">
        <text>(6R)-10-formyltetrahydrofolate + 5-amino-1-(5-phospho-beta-D-ribosyl)imidazole-4-carboxamide = 5-formamido-1-(5-phospho-D-ribosyl)imidazole-4-carboxamide + (6S)-5,6,7,8-tetrahydrofolate</text>
        <dbReference type="Rhea" id="RHEA:22192"/>
        <dbReference type="ChEBI" id="CHEBI:57453"/>
        <dbReference type="ChEBI" id="CHEBI:58467"/>
        <dbReference type="ChEBI" id="CHEBI:58475"/>
        <dbReference type="ChEBI" id="CHEBI:195366"/>
        <dbReference type="EC" id="2.1.2.3"/>
    </reaction>
</comment>
<dbReference type="Pfam" id="PF02142">
    <property type="entry name" value="MGS"/>
    <property type="match status" value="1"/>
</dbReference>
<keyword evidence="7 10" id="KW-0511">Multifunctional enzyme</keyword>
<evidence type="ECO:0000256" key="8">
    <source>
        <dbReference type="ARBA" id="ARBA00050488"/>
    </source>
</evidence>
<dbReference type="InterPro" id="IPR036914">
    <property type="entry name" value="MGS-like_dom_sf"/>
</dbReference>
<dbReference type="PANTHER" id="PTHR11692:SF0">
    <property type="entry name" value="BIFUNCTIONAL PURINE BIOSYNTHESIS PROTEIN ATIC"/>
    <property type="match status" value="1"/>
</dbReference>
<evidence type="ECO:0000256" key="1">
    <source>
        <dbReference type="ARBA" id="ARBA00004844"/>
    </source>
</evidence>
<proteinExistence type="inferred from homology"/>
<evidence type="ECO:0000313" key="12">
    <source>
        <dbReference type="EMBL" id="SHK20232.1"/>
    </source>
</evidence>
<dbReference type="Pfam" id="PF01808">
    <property type="entry name" value="AICARFT_IMPCHas"/>
    <property type="match status" value="1"/>
</dbReference>
<dbReference type="AlphaFoldDB" id="A0A1M6QJ18"/>
<feature type="domain" description="MGS-like" evidence="11">
    <location>
        <begin position="1"/>
        <end position="145"/>
    </location>
</feature>
<evidence type="ECO:0000256" key="3">
    <source>
        <dbReference type="ARBA" id="ARBA00007667"/>
    </source>
</evidence>
<dbReference type="SMART" id="SM00798">
    <property type="entry name" value="AICARFT_IMPCHas"/>
    <property type="match status" value="1"/>
</dbReference>
<dbReference type="InterPro" id="IPR011607">
    <property type="entry name" value="MGS-like_dom"/>
</dbReference>
<accession>A0A1M6QJ18</accession>
<dbReference type="HAMAP" id="MF_00139">
    <property type="entry name" value="PurH"/>
    <property type="match status" value="1"/>
</dbReference>
<dbReference type="STRING" id="1121301.SAMN02745912_02595"/>
<evidence type="ECO:0000256" key="6">
    <source>
        <dbReference type="ARBA" id="ARBA00022801"/>
    </source>
</evidence>
<dbReference type="NCBIfam" id="NF002049">
    <property type="entry name" value="PRK00881.1"/>
    <property type="match status" value="1"/>
</dbReference>
<dbReference type="EMBL" id="FRAG01000035">
    <property type="protein sequence ID" value="SHK20232.1"/>
    <property type="molecule type" value="Genomic_DNA"/>
</dbReference>
<dbReference type="GO" id="GO:0003937">
    <property type="term" value="F:IMP cyclohydrolase activity"/>
    <property type="evidence" value="ECO:0007669"/>
    <property type="project" value="UniProtKB-UniRule"/>
</dbReference>
<comment type="catalytic activity">
    <reaction evidence="9 10">
        <text>IMP + H2O = 5-formamido-1-(5-phospho-D-ribosyl)imidazole-4-carboxamide</text>
        <dbReference type="Rhea" id="RHEA:18445"/>
        <dbReference type="ChEBI" id="CHEBI:15377"/>
        <dbReference type="ChEBI" id="CHEBI:58053"/>
        <dbReference type="ChEBI" id="CHEBI:58467"/>
        <dbReference type="EC" id="3.5.4.10"/>
    </reaction>
</comment>
<keyword evidence="5 10" id="KW-0658">Purine biosynthesis</keyword>
<dbReference type="CDD" id="cd01421">
    <property type="entry name" value="IMPCH"/>
    <property type="match status" value="1"/>
</dbReference>
<dbReference type="FunFam" id="3.40.140.20:FF:000002">
    <property type="entry name" value="Bifunctional purine biosynthesis protein PurH"/>
    <property type="match status" value="1"/>
</dbReference>
<dbReference type="PROSITE" id="PS51855">
    <property type="entry name" value="MGS"/>
    <property type="match status" value="1"/>
</dbReference>
<dbReference type="EC" id="2.1.2.3" evidence="10"/>
<evidence type="ECO:0000256" key="9">
    <source>
        <dbReference type="ARBA" id="ARBA00050687"/>
    </source>
</evidence>
<keyword evidence="4 10" id="KW-0808">Transferase</keyword>
<dbReference type="RefSeq" id="WP_073150779.1">
    <property type="nucleotide sequence ID" value="NZ_FRAG01000035.1"/>
</dbReference>
<name>A0A1M6QJ18_PARC5</name>
<evidence type="ECO:0000256" key="7">
    <source>
        <dbReference type="ARBA" id="ARBA00023268"/>
    </source>
</evidence>
<dbReference type="Proteomes" id="UP000184465">
    <property type="component" value="Unassembled WGS sequence"/>
</dbReference>
<dbReference type="EC" id="3.5.4.10" evidence="10"/>
<dbReference type="PANTHER" id="PTHR11692">
    <property type="entry name" value="BIFUNCTIONAL PURINE BIOSYNTHESIS PROTEIN PURH"/>
    <property type="match status" value="1"/>
</dbReference>
<comment type="pathway">
    <text evidence="2 10">Purine metabolism; IMP biosynthesis via de novo pathway; 5-formamido-1-(5-phospho-D-ribosyl)imidazole-4-carboxamide from 5-amino-1-(5-phospho-D-ribosyl)imidazole-4-carboxamide (10-formyl THF route): step 1/1.</text>
</comment>
<sequence>MIKRALISVSDKTGIVEFAKKLKELGVEIISTGGTARKLIENGVEVTKVSDITGFPECLDGRVKTLHPVIHGGILAIRDNEAHMAQLEELNIKPIDLLVINLYPFKQTISKENVEFDEAIENIDIGGPTMLRSAAKNFKYVTVVTDPRDYDKVIDELNENNEVCYETKYELALKVFEHTSHYDTLIAGYLRNRLDGKELPEILTLTYEKVSNLRYGENPHQKAAFYKEVGKNEGSLVNAIKLHGKELSFNNINDTNGALELLKEYEEPTVVGVKHTNACGVGSGYDIYDAYMKAYECDPKSIFGGIIAANRSIDYRTAEEINKIFVEIVIAPDFDEEALEILKSKKNIRLLKLENISKKQWERAMDMKKVNGGILLQNVNCQLYKDGLKVVTERIPTEKEMEDLKFAWKVCKHIKSNGIVLARNKQTVGIGPGQVNRIWAVENSIKQAFIEVKGSVMASDAFFPFSDCVEAAAKAGITAIIQPGGSIRDQESIEAANKYGIAMVFTGMRHFKH</sequence>
<dbReference type="Gene3D" id="3.40.50.1380">
    <property type="entry name" value="Methylglyoxal synthase-like domain"/>
    <property type="match status" value="1"/>
</dbReference>
<comment type="domain">
    <text evidence="10">The IMP cyclohydrolase activity resides in the N-terminal region.</text>
</comment>
<dbReference type="InterPro" id="IPR024051">
    <property type="entry name" value="AICAR_Tfase_dup_dom_sf"/>
</dbReference>
<dbReference type="NCBIfam" id="TIGR00355">
    <property type="entry name" value="purH"/>
    <property type="match status" value="1"/>
</dbReference>
<organism evidence="12 13">
    <name type="scientific">Paramaledivibacter caminithermalis (strain DSM 15212 / CIP 107654 / DViRD3)</name>
    <name type="common">Clostridium caminithermale</name>
    <dbReference type="NCBI Taxonomy" id="1121301"/>
    <lineage>
        <taxon>Bacteria</taxon>
        <taxon>Bacillati</taxon>
        <taxon>Bacillota</taxon>
        <taxon>Clostridia</taxon>
        <taxon>Peptostreptococcales</taxon>
        <taxon>Caminicellaceae</taxon>
        <taxon>Paramaledivibacter</taxon>
    </lineage>
</organism>
<keyword evidence="6 10" id="KW-0378">Hydrolase</keyword>
<dbReference type="InterPro" id="IPR016193">
    <property type="entry name" value="Cytidine_deaminase-like"/>
</dbReference>
<dbReference type="OrthoDB" id="9802065at2"/>
<evidence type="ECO:0000256" key="10">
    <source>
        <dbReference type="HAMAP-Rule" id="MF_00139"/>
    </source>
</evidence>
<dbReference type="PIRSF" id="PIRSF000414">
    <property type="entry name" value="AICARFT_IMPCHas"/>
    <property type="match status" value="1"/>
</dbReference>
<evidence type="ECO:0000256" key="5">
    <source>
        <dbReference type="ARBA" id="ARBA00022755"/>
    </source>
</evidence>
<protein>
    <recommendedName>
        <fullName evidence="10">Bifunctional purine biosynthesis protein PurH</fullName>
    </recommendedName>
    <domain>
        <recommendedName>
            <fullName evidence="10">Phosphoribosylaminoimidazolecarboxamide formyltransferase</fullName>
            <ecNumber evidence="10">2.1.2.3</ecNumber>
        </recommendedName>
        <alternativeName>
            <fullName evidence="10">AICAR transformylase</fullName>
        </alternativeName>
    </domain>
    <domain>
        <recommendedName>
            <fullName evidence="10">IMP cyclohydrolase</fullName>
            <ecNumber evidence="10">3.5.4.10</ecNumber>
        </recommendedName>
        <alternativeName>
            <fullName evidence="10">ATIC</fullName>
        </alternativeName>
        <alternativeName>
            <fullName evidence="10">IMP synthase</fullName>
        </alternativeName>
        <alternativeName>
            <fullName evidence="10">Inosinicase</fullName>
        </alternativeName>
    </domain>
</protein>
<evidence type="ECO:0000259" key="11">
    <source>
        <dbReference type="PROSITE" id="PS51855"/>
    </source>
</evidence>
<dbReference type="GO" id="GO:0006189">
    <property type="term" value="P:'de novo' IMP biosynthetic process"/>
    <property type="evidence" value="ECO:0007669"/>
    <property type="project" value="UniProtKB-UniRule"/>
</dbReference>
<dbReference type="GO" id="GO:0005829">
    <property type="term" value="C:cytosol"/>
    <property type="evidence" value="ECO:0007669"/>
    <property type="project" value="TreeGrafter"/>
</dbReference>
<dbReference type="SUPFAM" id="SSF52335">
    <property type="entry name" value="Methylglyoxal synthase-like"/>
    <property type="match status" value="1"/>
</dbReference>
<dbReference type="InterPro" id="IPR002695">
    <property type="entry name" value="PurH-like"/>
</dbReference>
<dbReference type="SMART" id="SM00851">
    <property type="entry name" value="MGS"/>
    <property type="match status" value="1"/>
</dbReference>
<comment type="similarity">
    <text evidence="3 10">Belongs to the PurH family.</text>
</comment>